<accession>A0ABD1YIS0</accession>
<gene>
    <name evidence="2" type="ORF">R1flu_015217</name>
</gene>
<keyword evidence="3" id="KW-1185">Reference proteome</keyword>
<dbReference type="AlphaFoldDB" id="A0ABD1YIS0"/>
<dbReference type="EMBL" id="JBHFFA010000004">
    <property type="protein sequence ID" value="KAL2630531.1"/>
    <property type="molecule type" value="Genomic_DNA"/>
</dbReference>
<proteinExistence type="predicted"/>
<feature type="region of interest" description="Disordered" evidence="1">
    <location>
        <begin position="105"/>
        <end position="127"/>
    </location>
</feature>
<sequence>MLGFLTISFRLNHTKQDRANTAKFREGWQAIVQLIHIRFLARMGRQNQEEPRANPLLLGDEPWNAFGDTQAQWDAERCELVCERDQLKEDLHKAQNVLADAAQREKHYELSTRGSRRILPREGGLGK</sequence>
<organism evidence="2 3">
    <name type="scientific">Riccia fluitans</name>
    <dbReference type="NCBI Taxonomy" id="41844"/>
    <lineage>
        <taxon>Eukaryota</taxon>
        <taxon>Viridiplantae</taxon>
        <taxon>Streptophyta</taxon>
        <taxon>Embryophyta</taxon>
        <taxon>Marchantiophyta</taxon>
        <taxon>Marchantiopsida</taxon>
        <taxon>Marchantiidae</taxon>
        <taxon>Marchantiales</taxon>
        <taxon>Ricciaceae</taxon>
        <taxon>Riccia</taxon>
    </lineage>
</organism>
<reference evidence="2 3" key="1">
    <citation type="submission" date="2024-09" db="EMBL/GenBank/DDBJ databases">
        <title>Chromosome-scale assembly of Riccia fluitans.</title>
        <authorList>
            <person name="Paukszto L."/>
            <person name="Sawicki J."/>
            <person name="Karawczyk K."/>
            <person name="Piernik-Szablinska J."/>
            <person name="Szczecinska M."/>
            <person name="Mazdziarz M."/>
        </authorList>
    </citation>
    <scope>NUCLEOTIDE SEQUENCE [LARGE SCALE GENOMIC DNA]</scope>
    <source>
        <strain evidence="2">Rf_01</strain>
        <tissue evidence="2">Aerial parts of the thallus</tissue>
    </source>
</reference>
<comment type="caution">
    <text evidence="2">The sequence shown here is derived from an EMBL/GenBank/DDBJ whole genome shotgun (WGS) entry which is preliminary data.</text>
</comment>
<name>A0ABD1YIS0_9MARC</name>
<evidence type="ECO:0000313" key="2">
    <source>
        <dbReference type="EMBL" id="KAL2630531.1"/>
    </source>
</evidence>
<dbReference type="Proteomes" id="UP001605036">
    <property type="component" value="Unassembled WGS sequence"/>
</dbReference>
<evidence type="ECO:0000256" key="1">
    <source>
        <dbReference type="SAM" id="MobiDB-lite"/>
    </source>
</evidence>
<evidence type="ECO:0000313" key="3">
    <source>
        <dbReference type="Proteomes" id="UP001605036"/>
    </source>
</evidence>
<protein>
    <submittedName>
        <fullName evidence="2">Uncharacterized protein</fullName>
    </submittedName>
</protein>